<reference evidence="2 3" key="1">
    <citation type="submission" date="2016-10" db="EMBL/GenBank/DDBJ databases">
        <title>Pseudomonas lactis sp. nov. and Pseudomonas paralactis sp. nov., isolated from bovine raw milk.</title>
        <authorList>
            <person name="Von Neubeck M."/>
            <person name="Huptas C."/>
            <person name="Glueck C."/>
            <person name="Krewinkel M."/>
            <person name="Stoeckel M."/>
            <person name="Stressler T."/>
            <person name="Fischer L."/>
            <person name="Hinrichs J."/>
            <person name="Scherer S."/>
            <person name="Wenning M."/>
        </authorList>
    </citation>
    <scope>NUCLEOTIDE SEQUENCE [LARGE SCALE GENOMIC DNA]</scope>
    <source>
        <strain evidence="2 3">DSM 18862</strain>
    </source>
</reference>
<accession>A0A1V2JJC0</accession>
<dbReference type="EMBL" id="MNPV01000004">
    <property type="protein sequence ID" value="ONH44771.1"/>
    <property type="molecule type" value="Genomic_DNA"/>
</dbReference>
<organism evidence="2 3">
    <name type="scientific">Pseudomonas azotoformans</name>
    <dbReference type="NCBI Taxonomy" id="47878"/>
    <lineage>
        <taxon>Bacteria</taxon>
        <taxon>Pseudomonadati</taxon>
        <taxon>Pseudomonadota</taxon>
        <taxon>Gammaproteobacteria</taxon>
        <taxon>Pseudomonadales</taxon>
        <taxon>Pseudomonadaceae</taxon>
        <taxon>Pseudomonas</taxon>
    </lineage>
</organism>
<feature type="transmembrane region" description="Helical" evidence="1">
    <location>
        <begin position="6"/>
        <end position="29"/>
    </location>
</feature>
<sequence length="203" mass="22190">MTTFTTFWWSTSGVLTLWALLTLGACVLVRSGKVIWPLTAARQNVLLGLSLVLLSVSASAYCANQLSRYKVDHKAETAQSQAELDRLKDQTQQKRCARLATQDLTCEPAKPSYDLAANDEPVFEILGNTVEVIGVLLGLLGGALGVNILTDGLLKKDPPRYSPVRARDIRVTRTLGLKGWRLEHVTVRSYPASSDEKAEPPIA</sequence>
<evidence type="ECO:0000313" key="3">
    <source>
        <dbReference type="Proteomes" id="UP000188559"/>
    </source>
</evidence>
<evidence type="ECO:0000313" key="2">
    <source>
        <dbReference type="EMBL" id="ONH44771.1"/>
    </source>
</evidence>
<keyword evidence="1" id="KW-1133">Transmembrane helix</keyword>
<name>A0A1V2JJC0_PSEAZ</name>
<dbReference type="AlphaFoldDB" id="A0A1V2JJC0"/>
<keyword evidence="3" id="KW-1185">Reference proteome</keyword>
<comment type="caution">
    <text evidence="2">The sequence shown here is derived from an EMBL/GenBank/DDBJ whole genome shotgun (WGS) entry which is preliminary data.</text>
</comment>
<evidence type="ECO:0000256" key="1">
    <source>
        <dbReference type="SAM" id="Phobius"/>
    </source>
</evidence>
<dbReference type="GeneID" id="57373784"/>
<gene>
    <name evidence="2" type="ORF">BLL37_15735</name>
</gene>
<dbReference type="RefSeq" id="WP_071495624.1">
    <property type="nucleotide sequence ID" value="NZ_LT629702.1"/>
</dbReference>
<protein>
    <submittedName>
        <fullName evidence="2">Uncharacterized protein</fullName>
    </submittedName>
</protein>
<keyword evidence="1" id="KW-0812">Transmembrane</keyword>
<proteinExistence type="predicted"/>
<keyword evidence="1" id="KW-0472">Membrane</keyword>
<dbReference type="Proteomes" id="UP000188559">
    <property type="component" value="Unassembled WGS sequence"/>
</dbReference>
<feature type="transmembrane region" description="Helical" evidence="1">
    <location>
        <begin position="41"/>
        <end position="61"/>
    </location>
</feature>
<feature type="transmembrane region" description="Helical" evidence="1">
    <location>
        <begin position="132"/>
        <end position="150"/>
    </location>
</feature>